<feature type="chain" id="PRO_5018214610" description="Carboxypeptidase regulatory-like domain-containing protein" evidence="2">
    <location>
        <begin position="27"/>
        <end position="214"/>
    </location>
</feature>
<dbReference type="Proteomes" id="UP000280819">
    <property type="component" value="Unassembled WGS sequence"/>
</dbReference>
<keyword evidence="2" id="KW-0732">Signal</keyword>
<evidence type="ECO:0000256" key="1">
    <source>
        <dbReference type="SAM" id="MobiDB-lite"/>
    </source>
</evidence>
<feature type="signal peptide" evidence="2">
    <location>
        <begin position="1"/>
        <end position="26"/>
    </location>
</feature>
<reference evidence="3 4" key="1">
    <citation type="submission" date="2018-11" db="EMBL/GenBank/DDBJ databases">
        <title>Genomes From Bacteria Associated with the Canine Oral Cavity: a Test Case for Automated Genome-Based Taxonomic Assignment.</title>
        <authorList>
            <person name="Coil D.A."/>
            <person name="Jospin G."/>
            <person name="Darling A.E."/>
            <person name="Wallis C."/>
            <person name="Davis I.J."/>
            <person name="Harris S."/>
            <person name="Eisen J.A."/>
            <person name="Holcombe L.J."/>
            <person name="O'Flynn C."/>
        </authorList>
    </citation>
    <scope>NUCLEOTIDE SEQUENCE [LARGE SCALE GENOMIC DNA]</scope>
    <source>
        <strain evidence="3 4">OH887_COT-365</strain>
    </source>
</reference>
<sequence>MLRRGLAGVVLLLVTACTGSPSQSPAPTDATTTSVPEQVAVSSEPDPTTAGSLTEESLPRTWLGFEGTVVEPAEGEFNPNGSWVHGQDPVLISTEAVPRCTLEEPTPLPVPTAALTGTYRNPEGKAGVAIALEFSSPAEAVTWFDGYGAALATCRASEDGLFRITEIDASDTLIVDVRDYHGTIWSERVDVAGPVVRLLSIESAETLDNLRLTL</sequence>
<dbReference type="PROSITE" id="PS51257">
    <property type="entry name" value="PROKAR_LIPOPROTEIN"/>
    <property type="match status" value="1"/>
</dbReference>
<evidence type="ECO:0000256" key="2">
    <source>
        <dbReference type="SAM" id="SignalP"/>
    </source>
</evidence>
<feature type="compositionally biased region" description="Polar residues" evidence="1">
    <location>
        <begin position="45"/>
        <end position="55"/>
    </location>
</feature>
<feature type="compositionally biased region" description="Polar residues" evidence="1">
    <location>
        <begin position="20"/>
        <end position="36"/>
    </location>
</feature>
<protein>
    <recommendedName>
        <fullName evidence="5">Carboxypeptidase regulatory-like domain-containing protein</fullName>
    </recommendedName>
</protein>
<dbReference type="OrthoDB" id="3734553at2"/>
<dbReference type="RefSeq" id="WP_124844820.1">
    <property type="nucleotide sequence ID" value="NZ_RQZG01000009.1"/>
</dbReference>
<gene>
    <name evidence="3" type="ORF">EII34_08980</name>
</gene>
<evidence type="ECO:0000313" key="3">
    <source>
        <dbReference type="EMBL" id="RRD04668.1"/>
    </source>
</evidence>
<dbReference type="EMBL" id="RQZG01000009">
    <property type="protein sequence ID" value="RRD04668.1"/>
    <property type="molecule type" value="Genomic_DNA"/>
</dbReference>
<dbReference type="AlphaFoldDB" id="A0A3P1T5T9"/>
<name>A0A3P1T5T9_9ACTN</name>
<feature type="region of interest" description="Disordered" evidence="1">
    <location>
        <begin position="18"/>
        <end position="57"/>
    </location>
</feature>
<evidence type="ECO:0008006" key="5">
    <source>
        <dbReference type="Google" id="ProtNLM"/>
    </source>
</evidence>
<accession>A0A3P1T5T9</accession>
<organism evidence="3 4">
    <name type="scientific">Arachnia propionica</name>
    <dbReference type="NCBI Taxonomy" id="1750"/>
    <lineage>
        <taxon>Bacteria</taxon>
        <taxon>Bacillati</taxon>
        <taxon>Actinomycetota</taxon>
        <taxon>Actinomycetes</taxon>
        <taxon>Propionibacteriales</taxon>
        <taxon>Propionibacteriaceae</taxon>
        <taxon>Arachnia</taxon>
    </lineage>
</organism>
<proteinExistence type="predicted"/>
<comment type="caution">
    <text evidence="3">The sequence shown here is derived from an EMBL/GenBank/DDBJ whole genome shotgun (WGS) entry which is preliminary data.</text>
</comment>
<evidence type="ECO:0000313" key="4">
    <source>
        <dbReference type="Proteomes" id="UP000280819"/>
    </source>
</evidence>